<dbReference type="AlphaFoldDB" id="A0A7S0L4Z4"/>
<name>A0A7S0L4Z4_9EUKA</name>
<protein>
    <submittedName>
        <fullName evidence="1">Uncharacterized protein</fullName>
    </submittedName>
</protein>
<organism evidence="1">
    <name type="scientific">Coccolithus braarudii</name>
    <dbReference type="NCBI Taxonomy" id="221442"/>
    <lineage>
        <taxon>Eukaryota</taxon>
        <taxon>Haptista</taxon>
        <taxon>Haptophyta</taxon>
        <taxon>Prymnesiophyceae</taxon>
        <taxon>Coccolithales</taxon>
        <taxon>Coccolithaceae</taxon>
        <taxon>Coccolithus</taxon>
    </lineage>
</organism>
<sequence length="151" mass="17540">MDRRFKALAAMKIIYPTWGRFERIGARLPSHAKHKALQARSAEATRIEGIVASTKERHAELWQRCVDWAAEVSSLQQQQLQQYLALITEANVSAALTRLFAQQRGECLIEERMAEMHVPMVLELEDAIEKELQTLEDKNYMVYRERVCHMI</sequence>
<proteinExistence type="predicted"/>
<accession>A0A7S0L4Z4</accession>
<evidence type="ECO:0000313" key="1">
    <source>
        <dbReference type="EMBL" id="CAD8602362.1"/>
    </source>
</evidence>
<gene>
    <name evidence="1" type="ORF">CPEL01642_LOCUS5695</name>
</gene>
<reference evidence="1" key="1">
    <citation type="submission" date="2021-01" db="EMBL/GenBank/DDBJ databases">
        <authorList>
            <person name="Corre E."/>
            <person name="Pelletier E."/>
            <person name="Niang G."/>
            <person name="Scheremetjew M."/>
            <person name="Finn R."/>
            <person name="Kale V."/>
            <person name="Holt S."/>
            <person name="Cochrane G."/>
            <person name="Meng A."/>
            <person name="Brown T."/>
            <person name="Cohen L."/>
        </authorList>
    </citation>
    <scope>NUCLEOTIDE SEQUENCE</scope>
    <source>
        <strain evidence="1">PLY182g</strain>
    </source>
</reference>
<dbReference type="EMBL" id="HBEY01011864">
    <property type="protein sequence ID" value="CAD8602362.1"/>
    <property type="molecule type" value="Transcribed_RNA"/>
</dbReference>